<evidence type="ECO:0000313" key="10">
    <source>
        <dbReference type="Proteomes" id="UP000030130"/>
    </source>
</evidence>
<dbReference type="InterPro" id="IPR019832">
    <property type="entry name" value="Mn/Fe_SOD_C"/>
</dbReference>
<feature type="binding site" evidence="5">
    <location>
        <position position="157"/>
    </location>
    <ligand>
        <name>Mn(2+)</name>
        <dbReference type="ChEBI" id="CHEBI:29035"/>
    </ligand>
</feature>
<dbReference type="FunFam" id="3.55.40.20:FF:000001">
    <property type="entry name" value="Superoxide dismutase"/>
    <property type="match status" value="1"/>
</dbReference>
<dbReference type="GO" id="GO:0004784">
    <property type="term" value="F:superoxide dismutase activity"/>
    <property type="evidence" value="ECO:0007669"/>
    <property type="project" value="UniProtKB-EC"/>
</dbReference>
<proteinExistence type="inferred from homology"/>
<comment type="caution">
    <text evidence="9">The sequence shown here is derived from an EMBL/GenBank/DDBJ whole genome shotgun (WGS) entry which is preliminary data.</text>
</comment>
<dbReference type="Pfam" id="PF02777">
    <property type="entry name" value="Sod_Fe_C"/>
    <property type="match status" value="1"/>
</dbReference>
<evidence type="ECO:0000259" key="7">
    <source>
        <dbReference type="Pfam" id="PF00081"/>
    </source>
</evidence>
<dbReference type="OrthoDB" id="9803125at2"/>
<dbReference type="AlphaFoldDB" id="A0A099WTX6"/>
<dbReference type="EC" id="1.15.1.1" evidence="2 6"/>
<evidence type="ECO:0000313" key="9">
    <source>
        <dbReference type="EMBL" id="KGN85296.1"/>
    </source>
</evidence>
<dbReference type="Pfam" id="PF00081">
    <property type="entry name" value="Sod_Fe_N"/>
    <property type="match status" value="1"/>
</dbReference>
<dbReference type="InterPro" id="IPR019831">
    <property type="entry name" value="Mn/Fe_SOD_N"/>
</dbReference>
<evidence type="ECO:0000256" key="3">
    <source>
        <dbReference type="ARBA" id="ARBA00022723"/>
    </source>
</evidence>
<dbReference type="SUPFAM" id="SSF46609">
    <property type="entry name" value="Fe,Mn superoxide dismutase (SOD), N-terminal domain"/>
    <property type="match status" value="1"/>
</dbReference>
<dbReference type="InterPro" id="IPR019833">
    <property type="entry name" value="Mn/Fe_SOD_BS"/>
</dbReference>
<dbReference type="InterPro" id="IPR001189">
    <property type="entry name" value="Mn/Fe_SOD"/>
</dbReference>
<gene>
    <name evidence="9" type="ORF">HR08_06885</name>
</gene>
<reference evidence="9 10" key="1">
    <citation type="submission" date="2014-08" db="EMBL/GenBank/DDBJ databases">
        <title>Porphyromonas gulae strain:COT-052_OH1451 Genome sequencing.</title>
        <authorList>
            <person name="Wallis C."/>
            <person name="Deusch O."/>
            <person name="O'Flynn C."/>
            <person name="Davis I."/>
            <person name="Jospin G."/>
            <person name="Darling A.E."/>
            <person name="Coil D.A."/>
            <person name="Alexiev A."/>
            <person name="Horsfall A."/>
            <person name="Kirkwood N."/>
            <person name="Harris S."/>
            <person name="Eisen J.A."/>
        </authorList>
    </citation>
    <scope>NUCLEOTIDE SEQUENCE [LARGE SCALE GENOMIC DNA]</scope>
    <source>
        <strain evidence="10">COT-052 OH1451</strain>
    </source>
</reference>
<feature type="binding site" evidence="5">
    <location>
        <position position="161"/>
    </location>
    <ligand>
        <name>Mn(2+)</name>
        <dbReference type="ChEBI" id="CHEBI:29035"/>
    </ligand>
</feature>
<dbReference type="Proteomes" id="UP000030130">
    <property type="component" value="Unassembled WGS sequence"/>
</dbReference>
<keyword evidence="4 6" id="KW-0560">Oxidoreductase</keyword>
<dbReference type="InterPro" id="IPR036324">
    <property type="entry name" value="Mn/Fe_SOD_N_sf"/>
</dbReference>
<evidence type="ECO:0000256" key="1">
    <source>
        <dbReference type="ARBA" id="ARBA00008714"/>
    </source>
</evidence>
<dbReference type="EMBL" id="JRAI01000059">
    <property type="protein sequence ID" value="KGN85296.1"/>
    <property type="molecule type" value="Genomic_DNA"/>
</dbReference>
<dbReference type="eggNOG" id="COG0605">
    <property type="taxonomic scope" value="Bacteria"/>
</dbReference>
<dbReference type="SUPFAM" id="SSF54719">
    <property type="entry name" value="Fe,Mn superoxide dismutase (SOD), C-terminal domain"/>
    <property type="match status" value="1"/>
</dbReference>
<keyword evidence="3 5" id="KW-0479">Metal-binding</keyword>
<dbReference type="PANTHER" id="PTHR42769">
    <property type="entry name" value="SUPEROXIDE DISMUTASE"/>
    <property type="match status" value="1"/>
</dbReference>
<evidence type="ECO:0000256" key="4">
    <source>
        <dbReference type="ARBA" id="ARBA00023002"/>
    </source>
</evidence>
<dbReference type="PIRSF" id="PIRSF000349">
    <property type="entry name" value="SODismutase"/>
    <property type="match status" value="1"/>
</dbReference>
<protein>
    <recommendedName>
        <fullName evidence="2 6">Superoxide dismutase</fullName>
        <ecNumber evidence="2 6">1.15.1.1</ecNumber>
    </recommendedName>
</protein>
<dbReference type="InterPro" id="IPR036314">
    <property type="entry name" value="SOD_C_sf"/>
</dbReference>
<dbReference type="GO" id="GO:0046872">
    <property type="term" value="F:metal ion binding"/>
    <property type="evidence" value="ECO:0007669"/>
    <property type="project" value="UniProtKB-KW"/>
</dbReference>
<name>A0A099WTX6_9PORP</name>
<evidence type="ECO:0000256" key="5">
    <source>
        <dbReference type="PIRSR" id="PIRSR000349-1"/>
    </source>
</evidence>
<feature type="binding site" evidence="5">
    <location>
        <position position="27"/>
    </location>
    <ligand>
        <name>Mn(2+)</name>
        <dbReference type="ChEBI" id="CHEBI:29035"/>
    </ligand>
</feature>
<dbReference type="STRING" id="111105.HR09_10180"/>
<dbReference type="PROSITE" id="PS00088">
    <property type="entry name" value="SOD_MN"/>
    <property type="match status" value="1"/>
</dbReference>
<evidence type="ECO:0000256" key="6">
    <source>
        <dbReference type="RuleBase" id="RU000414"/>
    </source>
</evidence>
<dbReference type="Gene3D" id="3.55.40.20">
    <property type="entry name" value="Iron/manganese superoxide dismutase, C-terminal domain"/>
    <property type="match status" value="1"/>
</dbReference>
<feature type="binding site" evidence="5">
    <location>
        <position position="74"/>
    </location>
    <ligand>
        <name>Mn(2+)</name>
        <dbReference type="ChEBI" id="CHEBI:29035"/>
    </ligand>
</feature>
<accession>A0A099WTX6</accession>
<comment type="similarity">
    <text evidence="1 6">Belongs to the iron/manganese superoxide dismutase family.</text>
</comment>
<dbReference type="RefSeq" id="WP_018964438.1">
    <property type="nucleotide sequence ID" value="NZ_CALUCC010000217.1"/>
</dbReference>
<dbReference type="GeneID" id="57239462"/>
<feature type="domain" description="Manganese/iron superoxide dismutase C-terminal" evidence="8">
    <location>
        <begin position="89"/>
        <end position="190"/>
    </location>
</feature>
<dbReference type="PANTHER" id="PTHR42769:SF3">
    <property type="entry name" value="SUPEROXIDE DISMUTASE [FE] 2, CHLOROPLASTIC"/>
    <property type="match status" value="1"/>
</dbReference>
<comment type="catalytic activity">
    <reaction evidence="6">
        <text>2 superoxide + 2 H(+) = H2O2 + O2</text>
        <dbReference type="Rhea" id="RHEA:20696"/>
        <dbReference type="ChEBI" id="CHEBI:15378"/>
        <dbReference type="ChEBI" id="CHEBI:15379"/>
        <dbReference type="ChEBI" id="CHEBI:16240"/>
        <dbReference type="ChEBI" id="CHEBI:18421"/>
        <dbReference type="EC" id="1.15.1.1"/>
    </reaction>
</comment>
<evidence type="ECO:0000256" key="2">
    <source>
        <dbReference type="ARBA" id="ARBA00012682"/>
    </source>
</evidence>
<dbReference type="PRINTS" id="PR01703">
    <property type="entry name" value="MNSODISMTASE"/>
</dbReference>
<feature type="domain" description="Manganese/iron superoxide dismutase N-terminal" evidence="7">
    <location>
        <begin position="2"/>
        <end position="81"/>
    </location>
</feature>
<sequence>MTHELVSLPYAVDALAPVISKETVEFHHGKHLKTYVDNLNKLIIGTEFENADLNTIVQKSEGGIFNNAGQTLNHNLYFTQFRPGKGGVPKGKLGEAIDKQFGSFEKFKEEFNTAGTTLFGSGWVWLASDANGKLSIEKEPNAGNPVRKGLNPLLGFDVWEHAYYLTYQNRRADHLKDLWSIVDWDIVEARY</sequence>
<evidence type="ECO:0000259" key="8">
    <source>
        <dbReference type="Pfam" id="PF02777"/>
    </source>
</evidence>
<comment type="function">
    <text evidence="6">Destroys radicals which are normally produced within the cells and which are toxic to biological systems.</text>
</comment>
<organism evidence="9 10">
    <name type="scientific">Porphyromonas gulae</name>
    <dbReference type="NCBI Taxonomy" id="111105"/>
    <lineage>
        <taxon>Bacteria</taxon>
        <taxon>Pseudomonadati</taxon>
        <taxon>Bacteroidota</taxon>
        <taxon>Bacteroidia</taxon>
        <taxon>Bacteroidales</taxon>
        <taxon>Porphyromonadaceae</taxon>
        <taxon>Porphyromonas</taxon>
    </lineage>
</organism>
<dbReference type="Gene3D" id="1.10.287.990">
    <property type="entry name" value="Fe,Mn superoxide dismutase (SOD) domain"/>
    <property type="match status" value="1"/>
</dbReference>